<sequence length="57" mass="6198">MPLRLSFHSTRCGHSHAGGGARGVILYLICSQNDKFACKFAANLTFQIHKSDTMDSG</sequence>
<reference evidence="2" key="1">
    <citation type="journal article" date="2013" name="Nature">
        <title>Pan genome of the phytoplankton Emiliania underpins its global distribution.</title>
        <authorList>
            <person name="Read B.A."/>
            <person name="Kegel J."/>
            <person name="Klute M.J."/>
            <person name="Kuo A."/>
            <person name="Lefebvre S.C."/>
            <person name="Maumus F."/>
            <person name="Mayer C."/>
            <person name="Miller J."/>
            <person name="Monier A."/>
            <person name="Salamov A."/>
            <person name="Young J."/>
            <person name="Aguilar M."/>
            <person name="Claverie J.M."/>
            <person name="Frickenhaus S."/>
            <person name="Gonzalez K."/>
            <person name="Herman E.K."/>
            <person name="Lin Y.C."/>
            <person name="Napier J."/>
            <person name="Ogata H."/>
            <person name="Sarno A.F."/>
            <person name="Shmutz J."/>
            <person name="Schroeder D."/>
            <person name="de Vargas C."/>
            <person name="Verret F."/>
            <person name="von Dassow P."/>
            <person name="Valentin K."/>
            <person name="Van de Peer Y."/>
            <person name="Wheeler G."/>
            <person name="Dacks J.B."/>
            <person name="Delwiche C.F."/>
            <person name="Dyhrman S.T."/>
            <person name="Glockner G."/>
            <person name="John U."/>
            <person name="Richards T."/>
            <person name="Worden A.Z."/>
            <person name="Zhang X."/>
            <person name="Grigoriev I.V."/>
            <person name="Allen A.E."/>
            <person name="Bidle K."/>
            <person name="Borodovsky M."/>
            <person name="Bowler C."/>
            <person name="Brownlee C."/>
            <person name="Cock J.M."/>
            <person name="Elias M."/>
            <person name="Gladyshev V.N."/>
            <person name="Groth M."/>
            <person name="Guda C."/>
            <person name="Hadaegh A."/>
            <person name="Iglesias-Rodriguez M.D."/>
            <person name="Jenkins J."/>
            <person name="Jones B.M."/>
            <person name="Lawson T."/>
            <person name="Leese F."/>
            <person name="Lindquist E."/>
            <person name="Lobanov A."/>
            <person name="Lomsadze A."/>
            <person name="Malik S.B."/>
            <person name="Marsh M.E."/>
            <person name="Mackinder L."/>
            <person name="Mock T."/>
            <person name="Mueller-Roeber B."/>
            <person name="Pagarete A."/>
            <person name="Parker M."/>
            <person name="Probert I."/>
            <person name="Quesneville H."/>
            <person name="Raines C."/>
            <person name="Rensing S.A."/>
            <person name="Riano-Pachon D.M."/>
            <person name="Richier S."/>
            <person name="Rokitta S."/>
            <person name="Shiraiwa Y."/>
            <person name="Soanes D.M."/>
            <person name="van der Giezen M."/>
            <person name="Wahlund T.M."/>
            <person name="Williams B."/>
            <person name="Wilson W."/>
            <person name="Wolfe G."/>
            <person name="Wurch L.L."/>
        </authorList>
    </citation>
    <scope>NUCLEOTIDE SEQUENCE</scope>
</reference>
<dbReference type="Proteomes" id="UP000013827">
    <property type="component" value="Unassembled WGS sequence"/>
</dbReference>
<accession>A0A0D3IIW8</accession>
<dbReference type="PaxDb" id="2903-EOD11203"/>
<proteinExistence type="predicted"/>
<dbReference type="AlphaFoldDB" id="A0A0D3IIW8"/>
<keyword evidence="2" id="KW-1185">Reference proteome</keyword>
<organism evidence="1 2">
    <name type="scientific">Emiliania huxleyi (strain CCMP1516)</name>
    <dbReference type="NCBI Taxonomy" id="280463"/>
    <lineage>
        <taxon>Eukaryota</taxon>
        <taxon>Haptista</taxon>
        <taxon>Haptophyta</taxon>
        <taxon>Prymnesiophyceae</taxon>
        <taxon>Isochrysidales</taxon>
        <taxon>Noelaerhabdaceae</taxon>
        <taxon>Emiliania</taxon>
    </lineage>
</organism>
<dbReference type="EnsemblProtists" id="EOD11203">
    <property type="protein sequence ID" value="EOD11203"/>
    <property type="gene ID" value="EMIHUDRAFT_257506"/>
</dbReference>
<reference evidence="1" key="2">
    <citation type="submission" date="2024-10" db="UniProtKB">
        <authorList>
            <consortium name="EnsemblProtists"/>
        </authorList>
    </citation>
    <scope>IDENTIFICATION</scope>
</reference>
<dbReference type="RefSeq" id="XP_005763632.1">
    <property type="nucleotide sequence ID" value="XM_005763575.1"/>
</dbReference>
<evidence type="ECO:0000313" key="2">
    <source>
        <dbReference type="Proteomes" id="UP000013827"/>
    </source>
</evidence>
<dbReference type="GeneID" id="17257354"/>
<dbReference type="HOGENOM" id="CLU_3000436_0_0_1"/>
<evidence type="ECO:0000313" key="1">
    <source>
        <dbReference type="EnsemblProtists" id="EOD11203"/>
    </source>
</evidence>
<name>A0A0D3IIW8_EMIH1</name>
<dbReference type="KEGG" id="ehx:EMIHUDRAFT_257506"/>
<protein>
    <submittedName>
        <fullName evidence="1">Uncharacterized protein</fullName>
    </submittedName>
</protein>